<evidence type="ECO:0000256" key="4">
    <source>
        <dbReference type="ARBA" id="ARBA00023172"/>
    </source>
</evidence>
<dbReference type="PROSITE" id="PS51898">
    <property type="entry name" value="TYR_RECOMBINASE"/>
    <property type="match status" value="1"/>
</dbReference>
<dbReference type="Proteomes" id="UP000198599">
    <property type="component" value="Unassembled WGS sequence"/>
</dbReference>
<dbReference type="OrthoDB" id="7510934at2"/>
<dbReference type="InterPro" id="IPR050090">
    <property type="entry name" value="Tyrosine_recombinase_XerCD"/>
</dbReference>
<dbReference type="GO" id="GO:0006310">
    <property type="term" value="P:DNA recombination"/>
    <property type="evidence" value="ECO:0007669"/>
    <property type="project" value="UniProtKB-KW"/>
</dbReference>
<protein>
    <submittedName>
        <fullName evidence="6">Phage integrase family protein</fullName>
    </submittedName>
</protein>
<reference evidence="7" key="1">
    <citation type="submission" date="2016-10" db="EMBL/GenBank/DDBJ databases">
        <authorList>
            <person name="Varghese N."/>
            <person name="Submissions S."/>
        </authorList>
    </citation>
    <scope>NUCLEOTIDE SEQUENCE [LARGE SCALE GENOMIC DNA]</scope>
    <source>
        <strain evidence="7">DSM 28463</strain>
    </source>
</reference>
<name>A0A1I4Z9Z5_9RHOB</name>
<dbReference type="InterPro" id="IPR002104">
    <property type="entry name" value="Integrase_catalytic"/>
</dbReference>
<dbReference type="PANTHER" id="PTHR30349:SF41">
    <property type="entry name" value="INTEGRASE_RECOMBINASE PROTEIN MJ0367-RELATED"/>
    <property type="match status" value="1"/>
</dbReference>
<proteinExistence type="inferred from homology"/>
<evidence type="ECO:0000259" key="5">
    <source>
        <dbReference type="PROSITE" id="PS51898"/>
    </source>
</evidence>
<evidence type="ECO:0000313" key="6">
    <source>
        <dbReference type="EMBL" id="SFN46789.1"/>
    </source>
</evidence>
<keyword evidence="2" id="KW-0229">DNA integration</keyword>
<dbReference type="InterPro" id="IPR010998">
    <property type="entry name" value="Integrase_recombinase_N"/>
</dbReference>
<gene>
    <name evidence="6" type="ORF">SAMN04487859_10333</name>
</gene>
<dbReference type="SUPFAM" id="SSF56349">
    <property type="entry name" value="DNA breaking-rejoining enzymes"/>
    <property type="match status" value="1"/>
</dbReference>
<dbReference type="Pfam" id="PF00589">
    <property type="entry name" value="Phage_integrase"/>
    <property type="match status" value="1"/>
</dbReference>
<sequence>MTRRKNPYPGVRKNVVKGRIYWKFERGDFRINLPGPYGSADFLAAYEAALAGSKPSNASTALAGTLAWLIEQYLRSLRFQNLSDSRKRTIRLELDWLRKEAGKYQFERLEVRHVEALMSKKKGPTAANTVKKNMSMLFNFAAKKLGYTGPNPARHAERMKTNPDGFHTWTDAEVSRFLDRHGPTTKARLVMLLALNTGMARQDLARVGRQHVKAGRIAYRRHKTAVAADMPILPELAEELRHVPKDRLLFVTQDKSDKPYAVASLGNWFRDRCAEAGVPGSLHGLRKAGATRLADAGASEWEIASYLAHSDTTQAAVYTKKANRARLADSGFAKLNAGKVSNLSDELDRKEGKANE</sequence>
<dbReference type="GO" id="GO:0015074">
    <property type="term" value="P:DNA integration"/>
    <property type="evidence" value="ECO:0007669"/>
    <property type="project" value="UniProtKB-KW"/>
</dbReference>
<dbReference type="EMBL" id="FOVP01000003">
    <property type="protein sequence ID" value="SFN46789.1"/>
    <property type="molecule type" value="Genomic_DNA"/>
</dbReference>
<keyword evidence="7" id="KW-1185">Reference proteome</keyword>
<feature type="domain" description="Tyr recombinase" evidence="5">
    <location>
        <begin position="164"/>
        <end position="332"/>
    </location>
</feature>
<comment type="similarity">
    <text evidence="1">Belongs to the 'phage' integrase family.</text>
</comment>
<dbReference type="InterPro" id="IPR011010">
    <property type="entry name" value="DNA_brk_join_enz"/>
</dbReference>
<evidence type="ECO:0000256" key="3">
    <source>
        <dbReference type="ARBA" id="ARBA00023125"/>
    </source>
</evidence>
<dbReference type="AlphaFoldDB" id="A0A1I4Z9Z5"/>
<evidence type="ECO:0000256" key="2">
    <source>
        <dbReference type="ARBA" id="ARBA00022908"/>
    </source>
</evidence>
<organism evidence="6 7">
    <name type="scientific">Roseovarius lutimaris</name>
    <dbReference type="NCBI Taxonomy" id="1005928"/>
    <lineage>
        <taxon>Bacteria</taxon>
        <taxon>Pseudomonadati</taxon>
        <taxon>Pseudomonadota</taxon>
        <taxon>Alphaproteobacteria</taxon>
        <taxon>Rhodobacterales</taxon>
        <taxon>Roseobacteraceae</taxon>
        <taxon>Roseovarius</taxon>
    </lineage>
</organism>
<evidence type="ECO:0000256" key="1">
    <source>
        <dbReference type="ARBA" id="ARBA00008857"/>
    </source>
</evidence>
<dbReference type="Gene3D" id="1.10.150.130">
    <property type="match status" value="1"/>
</dbReference>
<evidence type="ECO:0000313" key="7">
    <source>
        <dbReference type="Proteomes" id="UP000198599"/>
    </source>
</evidence>
<dbReference type="InterPro" id="IPR013762">
    <property type="entry name" value="Integrase-like_cat_sf"/>
</dbReference>
<dbReference type="PANTHER" id="PTHR30349">
    <property type="entry name" value="PHAGE INTEGRASE-RELATED"/>
    <property type="match status" value="1"/>
</dbReference>
<dbReference type="Gene3D" id="1.10.443.10">
    <property type="entry name" value="Intergrase catalytic core"/>
    <property type="match status" value="1"/>
</dbReference>
<dbReference type="STRING" id="1005928.SAMN04487859_10333"/>
<keyword evidence="4" id="KW-0233">DNA recombination</keyword>
<dbReference type="GO" id="GO:0003677">
    <property type="term" value="F:DNA binding"/>
    <property type="evidence" value="ECO:0007669"/>
    <property type="project" value="UniProtKB-KW"/>
</dbReference>
<dbReference type="RefSeq" id="WP_092834226.1">
    <property type="nucleotide sequence ID" value="NZ_FOVP01000003.1"/>
</dbReference>
<accession>A0A1I4Z9Z5</accession>
<keyword evidence="3" id="KW-0238">DNA-binding</keyword>